<evidence type="ECO:0000256" key="3">
    <source>
        <dbReference type="SAM" id="SignalP"/>
    </source>
</evidence>
<feature type="compositionally biased region" description="Polar residues" evidence="1">
    <location>
        <begin position="178"/>
        <end position="197"/>
    </location>
</feature>
<dbReference type="PANTHER" id="PTHR31137">
    <property type="entry name" value="PROTEIN PSIB-RELATED-RELATED"/>
    <property type="match status" value="1"/>
</dbReference>
<dbReference type="InterPro" id="IPR041033">
    <property type="entry name" value="SpaA_PFL_dom_1"/>
</dbReference>
<comment type="caution">
    <text evidence="5">The sequence shown here is derived from an EMBL/GenBank/DDBJ whole genome shotgun (WGS) entry which is preliminary data.</text>
</comment>
<feature type="region of interest" description="Disordered" evidence="1">
    <location>
        <begin position="47"/>
        <end position="110"/>
    </location>
</feature>
<evidence type="ECO:0000313" key="5">
    <source>
        <dbReference type="EMBL" id="KFI94022.1"/>
    </source>
</evidence>
<feature type="compositionally biased region" description="Polar residues" evidence="1">
    <location>
        <begin position="71"/>
        <end position="108"/>
    </location>
</feature>
<gene>
    <name evidence="5" type="ORF">BISA_0057</name>
</gene>
<reference evidence="5 6" key="1">
    <citation type="submission" date="2014-03" db="EMBL/GenBank/DDBJ databases">
        <title>Genomics of Bifidobacteria.</title>
        <authorList>
            <person name="Ventura M."/>
            <person name="Milani C."/>
            <person name="Lugli G.A."/>
        </authorList>
    </citation>
    <scope>NUCLEOTIDE SEQUENCE [LARGE SCALE GENOMIC DNA]</scope>
    <source>
        <strain evidence="5 6">DSM 23967</strain>
    </source>
</reference>
<dbReference type="Proteomes" id="UP000029066">
    <property type="component" value="Unassembled WGS sequence"/>
</dbReference>
<feature type="domain" description="PA14" evidence="4">
    <location>
        <begin position="305"/>
        <end position="489"/>
    </location>
</feature>
<organism evidence="5 6">
    <name type="scientific">Bifidobacterium saguini DSM 23967</name>
    <dbReference type="NCBI Taxonomy" id="1437607"/>
    <lineage>
        <taxon>Bacteria</taxon>
        <taxon>Bacillati</taxon>
        <taxon>Actinomycetota</taxon>
        <taxon>Actinomycetes</taxon>
        <taxon>Bifidobacteriales</taxon>
        <taxon>Bifidobacteriaceae</taxon>
        <taxon>Bifidobacterium</taxon>
    </lineage>
</organism>
<feature type="signal peptide" evidence="3">
    <location>
        <begin position="1"/>
        <end position="44"/>
    </location>
</feature>
<dbReference type="InterPro" id="IPR051154">
    <property type="entry name" value="Prespore-cell_inducing_factor"/>
</dbReference>
<feature type="compositionally biased region" description="Low complexity" evidence="1">
    <location>
        <begin position="50"/>
        <end position="70"/>
    </location>
</feature>
<dbReference type="GO" id="GO:0005576">
    <property type="term" value="C:extracellular region"/>
    <property type="evidence" value="ECO:0007669"/>
    <property type="project" value="TreeGrafter"/>
</dbReference>
<dbReference type="InterPro" id="IPR038174">
    <property type="entry name" value="Strep_pil_link_sf"/>
</dbReference>
<dbReference type="PROSITE" id="PS51820">
    <property type="entry name" value="PA14"/>
    <property type="match status" value="1"/>
</dbReference>
<dbReference type="EMBL" id="JGZN01000003">
    <property type="protein sequence ID" value="KFI94022.1"/>
    <property type="molecule type" value="Genomic_DNA"/>
</dbReference>
<dbReference type="InterPro" id="IPR013783">
    <property type="entry name" value="Ig-like_fold"/>
</dbReference>
<dbReference type="GO" id="GO:0005975">
    <property type="term" value="P:carbohydrate metabolic process"/>
    <property type="evidence" value="ECO:0007669"/>
    <property type="project" value="UniProtKB-ARBA"/>
</dbReference>
<dbReference type="Pfam" id="PF17802">
    <property type="entry name" value="SpaA"/>
    <property type="match status" value="2"/>
</dbReference>
<feature type="region of interest" description="Disordered" evidence="1">
    <location>
        <begin position="175"/>
        <end position="219"/>
    </location>
</feature>
<dbReference type="OrthoDB" id="9816455at2"/>
<evidence type="ECO:0000313" key="6">
    <source>
        <dbReference type="Proteomes" id="UP000029066"/>
    </source>
</evidence>
<dbReference type="InterPro" id="IPR037524">
    <property type="entry name" value="PA14/GLEYA"/>
</dbReference>
<proteinExistence type="predicted"/>
<evidence type="ECO:0000256" key="2">
    <source>
        <dbReference type="SAM" id="Phobius"/>
    </source>
</evidence>
<protein>
    <submittedName>
        <fullName evidence="5">Cna protein B-type domain protein, collagen-binding protein</fullName>
    </submittedName>
</protein>
<keyword evidence="2" id="KW-1133">Transmembrane helix</keyword>
<sequence>MRKIADLLNAAKKRTSTTVNRATAAIVALAMLGTVAGVSATAMAQDENASDAQTQTTQAQTVDGQAADAQNAQTTENTDANATQSDDSAASNTSTEQVSNTAADTPSAQADDAFDAHTVTGYSPTNITTDLFDYWLTGQNDQDNNDDISSTLNEGINAGHQLKFLRKSYGSEGGNLGRSANSGSMNAWTGKSSNNQGGPFAGMVESDLQPNDDGYPQLKAGQYYEGQDTRNNGNRLSTDTGATTSQESLAYLFNNSAADGKAVYSNVKGLFQINDDGLYTYDSQKNFASYDQTSNSFKLYDSAAVNTDNSVADQSNGQFFPFNTANQVFNTPTDGQKTLTAKDGLYSTNQVMNHYFGLHMRSEFVQPTGGKVNGKDMVFNFSGDDDVWVFIDGKLVGDVGGMHDRLQLSINFATGIVSVTNGASYDDSTTWSQVNTTLRKALGLNSTTLENDSEHTLDFFYLERGNGNSNLKLETNLATRPANELIKVDQTGTAIQGVHFDLYQADANYNKTSDTPVADGTTDPNGQFDFTESGSNKLLSLSELYGNGAHPYYVVEENAAPKGYRKAQPMQLKLQTDAKGNVYATAANKFQTGAIASPRVQTTITATSITGKAEGKADSTSTAVTDDMLKNGKIVAVPMRFNTSTSCPDGSTGKNCWVAVTGDAENGWTEVTDSNGNVLTGFASILAAAQLNYKKHGALYNTFAKNENAQWSVDVNDLPGEINEYYYAATNNADINYAIGYFYIPTSSLQGGSSTAGMYHLDSENYDRKYASVLQIPNIKNILVVQKTDADGQVIKSGDKTTDASDDEKATFALYADNNGQPGDKLSDKQTTDQNVADGRLGLAGAVSFPSDKNDTASLLETGKTYWVKETAHPKGYLINDHWIKVIVDDAGVHADATGYVQNADGSMSQVKAGTDDNITVNVGLGTLVRTMTQWAGDGGDDPLQFVNGLKQTGTENNGAITWIDADTSSETIRHFQYGYGADADVPLLKYGYFALDRGWNRYAHQTLLETTFESEDGFSDVKVTPCPSKSTTPDGCNAPADLQNASPLFTGSTIIRVADETTDAHARVEMNKKVEGGDWSGANGKNFTFTMIRTDNESGDVTVPGNNAPQKLLKCDVTGLDWSSCDTADTQNNTVKKIAAHTVGAIKKDKTQTVGLNADGTATAGALPELKFTAAGTYTFLLKEDTANAEKNWKYDTSSVNGENGYSVKITVTRNDTTGELTAVITYGDATGEAVNGVIGAAPTFVNHYIAPVSALPLTGGMSARNWLIFGGLAVVAAAVAAMIVNEYRKRNGLML</sequence>
<dbReference type="RefSeq" id="WP_033889562.1">
    <property type="nucleotide sequence ID" value="NZ_JDUT01000002.1"/>
</dbReference>
<keyword evidence="5" id="KW-0176">Collagen</keyword>
<keyword evidence="2" id="KW-0472">Membrane</keyword>
<dbReference type="Gene3D" id="2.60.40.10">
    <property type="entry name" value="Immunoglobulins"/>
    <property type="match status" value="2"/>
</dbReference>
<keyword evidence="2" id="KW-0812">Transmembrane</keyword>
<dbReference type="STRING" id="1437607.BISA_0057"/>
<name>A0A087DES2_9BIFI</name>
<feature type="chain" id="PRO_5001820027" evidence="3">
    <location>
        <begin position="45"/>
        <end position="1297"/>
    </location>
</feature>
<keyword evidence="3" id="KW-0732">Signal</keyword>
<evidence type="ECO:0000259" key="4">
    <source>
        <dbReference type="PROSITE" id="PS51820"/>
    </source>
</evidence>
<accession>A0A087DES2</accession>
<evidence type="ECO:0000256" key="1">
    <source>
        <dbReference type="SAM" id="MobiDB-lite"/>
    </source>
</evidence>
<dbReference type="Gene3D" id="2.60.40.3050">
    <property type="match status" value="1"/>
</dbReference>
<feature type="transmembrane region" description="Helical" evidence="2">
    <location>
        <begin position="1268"/>
        <end position="1286"/>
    </location>
</feature>